<feature type="compositionally biased region" description="Acidic residues" evidence="2">
    <location>
        <begin position="505"/>
        <end position="520"/>
    </location>
</feature>
<feature type="compositionally biased region" description="Polar residues" evidence="2">
    <location>
        <begin position="50"/>
        <end position="65"/>
    </location>
</feature>
<dbReference type="Proteomes" id="UP001610334">
    <property type="component" value="Unassembled WGS sequence"/>
</dbReference>
<feature type="region of interest" description="Disordered" evidence="2">
    <location>
        <begin position="458"/>
        <end position="520"/>
    </location>
</feature>
<dbReference type="Pfam" id="PF03803">
    <property type="entry name" value="Scramblase"/>
    <property type="match status" value="2"/>
</dbReference>
<feature type="compositionally biased region" description="Polar residues" evidence="2">
    <location>
        <begin position="462"/>
        <end position="487"/>
    </location>
</feature>
<keyword evidence="4" id="KW-1185">Reference proteome</keyword>
<reference evidence="3 4" key="1">
    <citation type="submission" date="2024-07" db="EMBL/GenBank/DDBJ databases">
        <title>Section-level genome sequencing and comparative genomics of Aspergillus sections Usti and Cavernicolus.</title>
        <authorList>
            <consortium name="Lawrence Berkeley National Laboratory"/>
            <person name="Nybo J.L."/>
            <person name="Vesth T.C."/>
            <person name="Theobald S."/>
            <person name="Frisvad J.C."/>
            <person name="Larsen T.O."/>
            <person name="Kjaerboelling I."/>
            <person name="Rothschild-Mancinelli K."/>
            <person name="Lyhne E.K."/>
            <person name="Kogle M.E."/>
            <person name="Barry K."/>
            <person name="Clum A."/>
            <person name="Na H."/>
            <person name="Ledsgaard L."/>
            <person name="Lin J."/>
            <person name="Lipzen A."/>
            <person name="Kuo A."/>
            <person name="Riley R."/>
            <person name="Mondo S."/>
            <person name="Labutti K."/>
            <person name="Haridas S."/>
            <person name="Pangalinan J."/>
            <person name="Salamov A.A."/>
            <person name="Simmons B.A."/>
            <person name="Magnuson J.K."/>
            <person name="Chen J."/>
            <person name="Drula E."/>
            <person name="Henrissat B."/>
            <person name="Wiebenga A."/>
            <person name="Lubbers R.J."/>
            <person name="Gomes A.C."/>
            <person name="Makela M.R."/>
            <person name="Stajich J."/>
            <person name="Grigoriev I.V."/>
            <person name="Mortensen U.H."/>
            <person name="De Vries R.P."/>
            <person name="Baker S.E."/>
            <person name="Andersen M.R."/>
        </authorList>
    </citation>
    <scope>NUCLEOTIDE SEQUENCE [LARGE SCALE GENOMIC DNA]</scope>
    <source>
        <strain evidence="3 4">CBS 588.65</strain>
    </source>
</reference>
<dbReference type="PANTHER" id="PTHR23248">
    <property type="entry name" value="PHOSPHOLIPID SCRAMBLASE-RELATED"/>
    <property type="match status" value="1"/>
</dbReference>
<gene>
    <name evidence="3" type="ORF">BJX63DRAFT_323875</name>
</gene>
<dbReference type="EMBL" id="JBFXLT010000075">
    <property type="protein sequence ID" value="KAL2810211.1"/>
    <property type="molecule type" value="Genomic_DNA"/>
</dbReference>
<sequence>MWSTRVRIPAVRWLQAPRAFASSFRGRPNPRGPRNSIRRPPPIRRDATPQDKQLGNTGAPVTNYDPSQNTLLSPVHIPEDPQGVLKESHPATGILANSGLVIQRQLELMNVMIGFEQANKYVILDAAGNHVGYMAEQERGMANMMARQWFRTHRSFVTHVFDRHENEVLRFHRPFSWINSRIKVYDPLDPASSSYSPSTALQTNIPGSLTPATDGSNARVSPLGLDQMRVIGEAQQQWAPLRRKYNLFTYHHSPNQEFEMGTQHFPLAQSGLSSAQQMQLAHTAEGDRNFGEFSQFAYVNEPFLSWDFSLRSADSRLIGSVNRDFVGFAREIFTDTGVYALRMDSAALKAAETPDQGTAITGMSLDQRAVMLATAVSIDFDYFSRHSGSGGIGFFPMWFPGFGGDLAAGGAAAGEAGAVGEAAAGAVGRAGATGGLAEGAAAGAAGAGTIAGYDALSRGWGENQQSGPPDQQAPAGQNTPDQGQTNPYGDVWAPEQKEEHQSEDPWADEEDDGGDDYDFF</sequence>
<organism evidence="3 4">
    <name type="scientific">Aspergillus granulosus</name>
    <dbReference type="NCBI Taxonomy" id="176169"/>
    <lineage>
        <taxon>Eukaryota</taxon>
        <taxon>Fungi</taxon>
        <taxon>Dikarya</taxon>
        <taxon>Ascomycota</taxon>
        <taxon>Pezizomycotina</taxon>
        <taxon>Eurotiomycetes</taxon>
        <taxon>Eurotiomycetidae</taxon>
        <taxon>Eurotiales</taxon>
        <taxon>Aspergillaceae</taxon>
        <taxon>Aspergillus</taxon>
        <taxon>Aspergillus subgen. Nidulantes</taxon>
    </lineage>
</organism>
<dbReference type="PANTHER" id="PTHR23248:SF9">
    <property type="entry name" value="PHOSPHOLIPID SCRAMBLASE"/>
    <property type="match status" value="1"/>
</dbReference>
<dbReference type="InterPro" id="IPR005552">
    <property type="entry name" value="Scramblase"/>
</dbReference>
<evidence type="ECO:0000313" key="4">
    <source>
        <dbReference type="Proteomes" id="UP001610334"/>
    </source>
</evidence>
<evidence type="ECO:0000256" key="2">
    <source>
        <dbReference type="SAM" id="MobiDB-lite"/>
    </source>
</evidence>
<comment type="caution">
    <text evidence="3">The sequence shown here is derived from an EMBL/GenBank/DDBJ whole genome shotgun (WGS) entry which is preliminary data.</text>
</comment>
<proteinExistence type="inferred from homology"/>
<comment type="similarity">
    <text evidence="1">Belongs to the phospholipid scramblase family.</text>
</comment>
<evidence type="ECO:0000256" key="1">
    <source>
        <dbReference type="ARBA" id="ARBA00005350"/>
    </source>
</evidence>
<protein>
    <submittedName>
        <fullName evidence="3">Scramblase-domain-containing protein</fullName>
    </submittedName>
</protein>
<accession>A0ABR4H430</accession>
<name>A0ABR4H430_9EURO</name>
<evidence type="ECO:0000313" key="3">
    <source>
        <dbReference type="EMBL" id="KAL2810211.1"/>
    </source>
</evidence>
<feature type="compositionally biased region" description="Low complexity" evidence="2">
    <location>
        <begin position="25"/>
        <end position="35"/>
    </location>
</feature>
<feature type="region of interest" description="Disordered" evidence="2">
    <location>
        <begin position="22"/>
        <end position="65"/>
    </location>
</feature>